<accession>A0ABV2JCY8</accession>
<protein>
    <submittedName>
        <fullName evidence="1">Uncharacterized protein</fullName>
    </submittedName>
</protein>
<organism evidence="1 2">
    <name type="scientific">Streptococcus porcorum</name>
    <dbReference type="NCBI Taxonomy" id="701526"/>
    <lineage>
        <taxon>Bacteria</taxon>
        <taxon>Bacillati</taxon>
        <taxon>Bacillota</taxon>
        <taxon>Bacilli</taxon>
        <taxon>Lactobacillales</taxon>
        <taxon>Streptococcaceae</taxon>
        <taxon>Streptococcus</taxon>
    </lineage>
</organism>
<comment type="caution">
    <text evidence="1">The sequence shown here is derived from an EMBL/GenBank/DDBJ whole genome shotgun (WGS) entry which is preliminary data.</text>
</comment>
<dbReference type="EMBL" id="JBEPLN010000003">
    <property type="protein sequence ID" value="MET3633614.1"/>
    <property type="molecule type" value="Genomic_DNA"/>
</dbReference>
<reference evidence="1 2" key="1">
    <citation type="submission" date="2024-06" db="EMBL/GenBank/DDBJ databases">
        <title>Genomic Encyclopedia of Type Strains, Phase IV (KMG-IV): sequencing the most valuable type-strain genomes for metagenomic binning, comparative biology and taxonomic classification.</title>
        <authorList>
            <person name="Goeker M."/>
        </authorList>
    </citation>
    <scope>NUCLEOTIDE SEQUENCE [LARGE SCALE GENOMIC DNA]</scope>
    <source>
        <strain evidence="1 2">DSM 28302</strain>
    </source>
</reference>
<keyword evidence="2" id="KW-1185">Reference proteome</keyword>
<dbReference type="Proteomes" id="UP001549037">
    <property type="component" value="Unassembled WGS sequence"/>
</dbReference>
<sequence length="64" mass="7592">MSKMLEELVGQKVKLIFDGIINTNEPYHILAVDEEWLKVSRVHKNGQEETRLVRIDTLQEVRWD</sequence>
<gene>
    <name evidence="1" type="ORF">ABID28_000247</name>
</gene>
<dbReference type="RefSeq" id="WP_354367325.1">
    <property type="nucleotide sequence ID" value="NZ_JBEPLN010000003.1"/>
</dbReference>
<proteinExistence type="predicted"/>
<name>A0ABV2JCY8_9STRE</name>
<evidence type="ECO:0000313" key="2">
    <source>
        <dbReference type="Proteomes" id="UP001549037"/>
    </source>
</evidence>
<evidence type="ECO:0000313" key="1">
    <source>
        <dbReference type="EMBL" id="MET3633614.1"/>
    </source>
</evidence>